<dbReference type="EMBL" id="CAUYUJ010015651">
    <property type="protein sequence ID" value="CAK0856583.1"/>
    <property type="molecule type" value="Genomic_DNA"/>
</dbReference>
<accession>A0ABN9UB63</accession>
<evidence type="ECO:0000313" key="1">
    <source>
        <dbReference type="EMBL" id="CAK0856583.1"/>
    </source>
</evidence>
<dbReference type="InterPro" id="IPR052765">
    <property type="entry name" value="PGM-Related"/>
</dbReference>
<comment type="caution">
    <text evidence="1">The sequence shown here is derived from an EMBL/GenBank/DDBJ whole genome shotgun (WGS) entry which is preliminary data.</text>
</comment>
<sequence length="214" mass="24213">MKQSLKDRQRYGRFYYRFQNGEAGTDVYDRVAEFWATLYRVMDKPGGAQNIVLVTHGLLMRIFCMCYFRWTTLEFEQVWNPSNCEMWVLEKTPGGRYRLAGRLGDDGALLPIRRKPAPRFGANQSERLYEHMKEPLASRTVVPGTGQELEDERLRHLRVARATRVASPYVLHNVAEEVVCASEQECVMPGARLAAEPEVGDASAGAVVVNSGPD</sequence>
<reference evidence="1" key="1">
    <citation type="submission" date="2023-10" db="EMBL/GenBank/DDBJ databases">
        <authorList>
            <person name="Chen Y."/>
            <person name="Shah S."/>
            <person name="Dougan E. K."/>
            <person name="Thang M."/>
            <person name="Chan C."/>
        </authorList>
    </citation>
    <scope>NUCLEOTIDE SEQUENCE [LARGE SCALE GENOMIC DNA]</scope>
</reference>
<gene>
    <name evidence="1" type="ORF">PCOR1329_LOCUS46955</name>
</gene>
<proteinExistence type="predicted"/>
<dbReference type="InterPro" id="IPR013078">
    <property type="entry name" value="His_Pase_superF_clade-1"/>
</dbReference>
<dbReference type="InterPro" id="IPR029033">
    <property type="entry name" value="His_PPase_superfam"/>
</dbReference>
<protein>
    <recommendedName>
        <fullName evidence="3">Phosphoglycerate mutase (2,3-diphosphoglycerate-dependent)</fullName>
    </recommendedName>
</protein>
<evidence type="ECO:0000313" key="2">
    <source>
        <dbReference type="Proteomes" id="UP001189429"/>
    </source>
</evidence>
<dbReference type="PANTHER" id="PTHR46192">
    <property type="entry name" value="BROAD-RANGE ACID PHOSPHATASE DET1"/>
    <property type="match status" value="1"/>
</dbReference>
<organism evidence="1 2">
    <name type="scientific">Prorocentrum cordatum</name>
    <dbReference type="NCBI Taxonomy" id="2364126"/>
    <lineage>
        <taxon>Eukaryota</taxon>
        <taxon>Sar</taxon>
        <taxon>Alveolata</taxon>
        <taxon>Dinophyceae</taxon>
        <taxon>Prorocentrales</taxon>
        <taxon>Prorocentraceae</taxon>
        <taxon>Prorocentrum</taxon>
    </lineage>
</organism>
<keyword evidence="2" id="KW-1185">Reference proteome</keyword>
<dbReference type="Pfam" id="PF00300">
    <property type="entry name" value="His_Phos_1"/>
    <property type="match status" value="1"/>
</dbReference>
<evidence type="ECO:0008006" key="3">
    <source>
        <dbReference type="Google" id="ProtNLM"/>
    </source>
</evidence>
<dbReference type="Proteomes" id="UP001189429">
    <property type="component" value="Unassembled WGS sequence"/>
</dbReference>
<dbReference type="SUPFAM" id="SSF53254">
    <property type="entry name" value="Phosphoglycerate mutase-like"/>
    <property type="match status" value="1"/>
</dbReference>
<name>A0ABN9UB63_9DINO</name>
<dbReference type="Gene3D" id="3.40.50.1240">
    <property type="entry name" value="Phosphoglycerate mutase-like"/>
    <property type="match status" value="1"/>
</dbReference>